<dbReference type="PRINTS" id="PR00080">
    <property type="entry name" value="SDRFAMILY"/>
</dbReference>
<proteinExistence type="inferred from homology"/>
<dbReference type="FunFam" id="3.40.50.720:FF:000084">
    <property type="entry name" value="Short-chain dehydrogenase reductase"/>
    <property type="match status" value="1"/>
</dbReference>
<evidence type="ECO:0000313" key="4">
    <source>
        <dbReference type="Proteomes" id="UP000322110"/>
    </source>
</evidence>
<evidence type="ECO:0000256" key="1">
    <source>
        <dbReference type="ARBA" id="ARBA00006484"/>
    </source>
</evidence>
<dbReference type="Gene3D" id="3.40.50.720">
    <property type="entry name" value="NAD(P)-binding Rossmann-like Domain"/>
    <property type="match status" value="1"/>
</dbReference>
<dbReference type="InterPro" id="IPR050259">
    <property type="entry name" value="SDR"/>
</dbReference>
<dbReference type="InterPro" id="IPR057326">
    <property type="entry name" value="KR_dom"/>
</dbReference>
<dbReference type="Proteomes" id="UP000322110">
    <property type="component" value="Unassembled WGS sequence"/>
</dbReference>
<accession>A0A5B2TCN8</accession>
<comment type="caution">
    <text evidence="3">The sequence shown here is derived from an EMBL/GenBank/DDBJ whole genome shotgun (WGS) entry which is preliminary data.</text>
</comment>
<dbReference type="EMBL" id="VUKA01000020">
    <property type="protein sequence ID" value="KAA2211608.1"/>
    <property type="molecule type" value="Genomic_DNA"/>
</dbReference>
<dbReference type="SMART" id="SM00822">
    <property type="entry name" value="PKS_KR"/>
    <property type="match status" value="1"/>
</dbReference>
<dbReference type="SUPFAM" id="SSF51735">
    <property type="entry name" value="NAD(P)-binding Rossmann-fold domains"/>
    <property type="match status" value="1"/>
</dbReference>
<feature type="domain" description="Ketoreductase" evidence="2">
    <location>
        <begin position="8"/>
        <end position="188"/>
    </location>
</feature>
<comment type="similarity">
    <text evidence="1">Belongs to the short-chain dehydrogenases/reductases (SDR) family.</text>
</comment>
<evidence type="ECO:0000313" key="3">
    <source>
        <dbReference type="EMBL" id="KAA2211608.1"/>
    </source>
</evidence>
<dbReference type="OrthoDB" id="9793325at2"/>
<name>A0A5B2TCN8_9PROT</name>
<dbReference type="InterPro" id="IPR036291">
    <property type="entry name" value="NAD(P)-bd_dom_sf"/>
</dbReference>
<gene>
    <name evidence="3" type="ORF">F0Q34_19300</name>
</gene>
<dbReference type="AlphaFoldDB" id="A0A5B2TCN8"/>
<dbReference type="Pfam" id="PF13561">
    <property type="entry name" value="adh_short_C2"/>
    <property type="match status" value="1"/>
</dbReference>
<dbReference type="InterPro" id="IPR002347">
    <property type="entry name" value="SDR_fam"/>
</dbReference>
<dbReference type="PRINTS" id="PR00081">
    <property type="entry name" value="GDHRDH"/>
</dbReference>
<keyword evidence="4" id="KW-1185">Reference proteome</keyword>
<organism evidence="3 4">
    <name type="scientific">Teichococcus oryzae</name>
    <dbReference type="NCBI Taxonomy" id="1608942"/>
    <lineage>
        <taxon>Bacteria</taxon>
        <taxon>Pseudomonadati</taxon>
        <taxon>Pseudomonadota</taxon>
        <taxon>Alphaproteobacteria</taxon>
        <taxon>Acetobacterales</taxon>
        <taxon>Roseomonadaceae</taxon>
        <taxon>Roseomonas</taxon>
    </lineage>
</organism>
<evidence type="ECO:0000259" key="2">
    <source>
        <dbReference type="SMART" id="SM00822"/>
    </source>
</evidence>
<dbReference type="PANTHER" id="PTHR42879:SF6">
    <property type="entry name" value="NADPH-DEPENDENT REDUCTASE BACG"/>
    <property type="match status" value="1"/>
</dbReference>
<reference evidence="3 4" key="1">
    <citation type="journal article" date="2015" name="Int. J. Syst. Evol. Microbiol.">
        <title>Roseomonas oryzae sp. nov., isolated from paddy rhizosphere soil.</title>
        <authorList>
            <person name="Ramaprasad E.V."/>
            <person name="Sasikala Ch."/>
            <person name="Ramana Ch.V."/>
        </authorList>
    </citation>
    <scope>NUCLEOTIDE SEQUENCE [LARGE SCALE GENOMIC DNA]</scope>
    <source>
        <strain evidence="3 4">KCTC 42542</strain>
    </source>
</reference>
<dbReference type="PANTHER" id="PTHR42879">
    <property type="entry name" value="3-OXOACYL-(ACYL-CARRIER-PROTEIN) REDUCTASE"/>
    <property type="match status" value="1"/>
</dbReference>
<sequence length="260" mass="27112">MDIRLDGRTAMITGGSKGIGLAIATRMAASGADVALLARRAEVLEAAKQAVGRTARGRVLTVACDVSQAAEVARAHDAVMAGLGRVDILVNNAGTSQTGAFTTITDEVWQADLDLKLFAAIRLARLAWPQMAERHWGRIINVLNIGAKAPKAGSAPTAVSRAAGMALTKILAGEGAPHNILVNALHVGLIESDQWVRRHAQQQAGSTYDDFLAEMGKGIPMGRVGTAEEFANLACFLASDAASYVTGTSINVDGNLSPVM</sequence>
<dbReference type="RefSeq" id="WP_149813938.1">
    <property type="nucleotide sequence ID" value="NZ_VUKA01000020.1"/>
</dbReference>
<protein>
    <submittedName>
        <fullName evidence="3">SDR family oxidoreductase</fullName>
    </submittedName>
</protein>